<gene>
    <name evidence="1" type="ORF">HaLaN_13984</name>
</gene>
<dbReference type="EMBL" id="BLLF01001136">
    <property type="protein sequence ID" value="GFH17363.1"/>
    <property type="molecule type" value="Genomic_DNA"/>
</dbReference>
<evidence type="ECO:0000313" key="1">
    <source>
        <dbReference type="EMBL" id="GFH17363.1"/>
    </source>
</evidence>
<evidence type="ECO:0000313" key="2">
    <source>
        <dbReference type="Proteomes" id="UP000485058"/>
    </source>
</evidence>
<sequence length="67" mass="7235">MVHGLGWLQAVQRLLQVRMVVLPEEGQAGGEPQGYKVQVSGAPEAVQLAQQYLAQRYPPAQDAAPLP</sequence>
<dbReference type="AlphaFoldDB" id="A0A699Z453"/>
<comment type="caution">
    <text evidence="1">The sequence shown here is derived from an EMBL/GenBank/DDBJ whole genome shotgun (WGS) entry which is preliminary data.</text>
</comment>
<organism evidence="1 2">
    <name type="scientific">Haematococcus lacustris</name>
    <name type="common">Green alga</name>
    <name type="synonym">Haematococcus pluvialis</name>
    <dbReference type="NCBI Taxonomy" id="44745"/>
    <lineage>
        <taxon>Eukaryota</taxon>
        <taxon>Viridiplantae</taxon>
        <taxon>Chlorophyta</taxon>
        <taxon>core chlorophytes</taxon>
        <taxon>Chlorophyceae</taxon>
        <taxon>CS clade</taxon>
        <taxon>Chlamydomonadales</taxon>
        <taxon>Haematococcaceae</taxon>
        <taxon>Haematococcus</taxon>
    </lineage>
</organism>
<keyword evidence="2" id="KW-1185">Reference proteome</keyword>
<accession>A0A699Z453</accession>
<dbReference type="Proteomes" id="UP000485058">
    <property type="component" value="Unassembled WGS sequence"/>
</dbReference>
<name>A0A699Z453_HAELA</name>
<reference evidence="1 2" key="1">
    <citation type="submission" date="2020-02" db="EMBL/GenBank/DDBJ databases">
        <title>Draft genome sequence of Haematococcus lacustris strain NIES-144.</title>
        <authorList>
            <person name="Morimoto D."/>
            <person name="Nakagawa S."/>
            <person name="Yoshida T."/>
            <person name="Sawayama S."/>
        </authorList>
    </citation>
    <scope>NUCLEOTIDE SEQUENCE [LARGE SCALE GENOMIC DNA]</scope>
    <source>
        <strain evidence="1 2">NIES-144</strain>
    </source>
</reference>
<protein>
    <submittedName>
        <fullName evidence="1">Uncharacterized protein</fullName>
    </submittedName>
</protein>
<proteinExistence type="predicted"/>